<feature type="region of interest" description="Disordered" evidence="1">
    <location>
        <begin position="1"/>
        <end position="20"/>
    </location>
</feature>
<protein>
    <submittedName>
        <fullName evidence="2">Uncharacterized protein</fullName>
    </submittedName>
</protein>
<evidence type="ECO:0000256" key="1">
    <source>
        <dbReference type="SAM" id="MobiDB-lite"/>
    </source>
</evidence>
<reference evidence="2 3" key="1">
    <citation type="submission" date="2018-11" db="EMBL/GenBank/DDBJ databases">
        <authorList>
            <consortium name="Pathogen Informatics"/>
        </authorList>
    </citation>
    <scope>NUCLEOTIDE SEQUENCE [LARGE SCALE GENOMIC DNA]</scope>
</reference>
<dbReference type="EMBL" id="UYYB01016358">
    <property type="protein sequence ID" value="VDM70503.1"/>
    <property type="molecule type" value="Genomic_DNA"/>
</dbReference>
<dbReference type="SUPFAM" id="SSF90250">
    <property type="entry name" value="Troponin coil-coiled subunits"/>
    <property type="match status" value="1"/>
</dbReference>
<keyword evidence="3" id="KW-1185">Reference proteome</keyword>
<dbReference type="InterPro" id="IPR038077">
    <property type="entry name" value="Troponin_sf"/>
</dbReference>
<dbReference type="OrthoDB" id="3098at2759"/>
<gene>
    <name evidence="2" type="ORF">SVUK_LOCUS5501</name>
</gene>
<accession>A0A3P7IRM7</accession>
<evidence type="ECO:0000313" key="3">
    <source>
        <dbReference type="Proteomes" id="UP000270094"/>
    </source>
</evidence>
<name>A0A3P7IRM7_STRVU</name>
<evidence type="ECO:0000313" key="2">
    <source>
        <dbReference type="EMBL" id="VDM70503.1"/>
    </source>
</evidence>
<sequence length="164" mass="19013">MRVAKQQQQQQQQQRRQVPVVPVQRPDFDECTFNELDKALYEDLHTALCRLSEEEFDIWEVLEKILHDYRNALGKFGTEAPSEEQRHASDAYRCICACVIENTILQEYDRGGDSFLSSLLADDRDFRLVYALWRWCIDSAIEPSGFADLARQVENIKELAGVAK</sequence>
<proteinExistence type="predicted"/>
<organism evidence="2 3">
    <name type="scientific">Strongylus vulgaris</name>
    <name type="common">Blood worm</name>
    <dbReference type="NCBI Taxonomy" id="40348"/>
    <lineage>
        <taxon>Eukaryota</taxon>
        <taxon>Metazoa</taxon>
        <taxon>Ecdysozoa</taxon>
        <taxon>Nematoda</taxon>
        <taxon>Chromadorea</taxon>
        <taxon>Rhabditida</taxon>
        <taxon>Rhabditina</taxon>
        <taxon>Rhabditomorpha</taxon>
        <taxon>Strongyloidea</taxon>
        <taxon>Strongylidae</taxon>
        <taxon>Strongylus</taxon>
    </lineage>
</organism>
<dbReference type="Proteomes" id="UP000270094">
    <property type="component" value="Unassembled WGS sequence"/>
</dbReference>
<dbReference type="AlphaFoldDB" id="A0A3P7IRM7"/>